<keyword evidence="2" id="KW-1185">Reference proteome</keyword>
<dbReference type="Proteomes" id="UP000614123">
    <property type="component" value="Unassembled WGS sequence"/>
</dbReference>
<evidence type="ECO:0000313" key="1">
    <source>
        <dbReference type="EMBL" id="MBI6653448.1"/>
    </source>
</evidence>
<gene>
    <name evidence="1" type="ORF">YA0849_31330</name>
</gene>
<comment type="caution">
    <text evidence="1">The sequence shown here is derived from an EMBL/GenBank/DDBJ whole genome shotgun (WGS) entry which is preliminary data.</text>
</comment>
<organism evidence="1 2">
    <name type="scientific">Pseudomonas veronii</name>
    <dbReference type="NCBI Taxonomy" id="76761"/>
    <lineage>
        <taxon>Bacteria</taxon>
        <taxon>Pseudomonadati</taxon>
        <taxon>Pseudomonadota</taxon>
        <taxon>Gammaproteobacteria</taxon>
        <taxon>Pseudomonadales</taxon>
        <taxon>Pseudomonadaceae</taxon>
        <taxon>Pseudomonas</taxon>
    </lineage>
</organism>
<protein>
    <submittedName>
        <fullName evidence="1">Uncharacterized protein</fullName>
    </submittedName>
</protein>
<accession>A0ABS0VPH5</accession>
<reference evidence="1 2" key="1">
    <citation type="submission" date="2020-12" db="EMBL/GenBank/DDBJ databases">
        <title>Comparative genomic insights into the epidemiology and virulence of plant pathogenic Pseudomonads from Turkey.</title>
        <authorList>
            <person name="Dillon M."/>
            <person name="Ruiz-Bedoya T."/>
            <person name="Bendalovic-Torma C."/>
            <person name="Guttman K.M."/>
            <person name="Kwak H."/>
            <person name="Middleton M.A."/>
            <person name="Wang P.W."/>
            <person name="Horuz S."/>
            <person name="Aysan Y."/>
            <person name="Guttman D.S."/>
        </authorList>
    </citation>
    <scope>NUCLEOTIDE SEQUENCE [LARGE SCALE GENOMIC DNA]</scope>
    <source>
        <strain evidence="1 2">S4_EA_3a</strain>
    </source>
</reference>
<evidence type="ECO:0000313" key="2">
    <source>
        <dbReference type="Proteomes" id="UP000614123"/>
    </source>
</evidence>
<sequence>MPFENWRDPLPTLLAAVRHTRALGIHSLQRRRSKKMQPTSEAVSTAVQASNECKPSDAVAPAASIGLEVWSQVQETSPDLTKSFSKGGFQGTAVSPTYQAMRATQIFGPHGLGWGTELISESYVEGGPLGFDKEGRMLGREIIHKVYLEVWYIYGGKRGSIKQFGATTFLSRDAYGTISSDEDHAKKSITDATSKCLSLLGFSADVYMGKFDDHKYVEGLKAKMEAAGNPATGMTSADATITGVTQQQNDTGADLSSRYLSYKTKLQDYQEKGQQIVNIAAARAQIEQDTQLTQLEIKTLLQSPLLRIADSSTDPAKTGAVATESSIFL</sequence>
<name>A0ABS0VPH5_PSEVE</name>
<proteinExistence type="predicted"/>
<dbReference type="RefSeq" id="WP_149415214.1">
    <property type="nucleotide sequence ID" value="NZ_JAEILD010000220.1"/>
</dbReference>
<dbReference type="EMBL" id="JAEILD010000220">
    <property type="protein sequence ID" value="MBI6653448.1"/>
    <property type="molecule type" value="Genomic_DNA"/>
</dbReference>